<accession>A0A1C2D718</accession>
<proteinExistence type="predicted"/>
<dbReference type="Proteomes" id="UP000464915">
    <property type="component" value="Chromosome"/>
</dbReference>
<accession>A0A6P1TYF6</accession>
<evidence type="ECO:0000313" key="3">
    <source>
        <dbReference type="Proteomes" id="UP000198437"/>
    </source>
</evidence>
<evidence type="ECO:0000313" key="4">
    <source>
        <dbReference type="Proteomes" id="UP000464915"/>
    </source>
</evidence>
<dbReference type="Proteomes" id="UP000198437">
    <property type="component" value="Unassembled WGS sequence"/>
</dbReference>
<dbReference type="Pfam" id="PF14386">
    <property type="entry name" value="DUF4417"/>
    <property type="match status" value="1"/>
</dbReference>
<protein>
    <submittedName>
        <fullName evidence="2">DUF4417 domain-containing protein</fullName>
    </submittedName>
</protein>
<evidence type="ECO:0000313" key="1">
    <source>
        <dbReference type="EMBL" id="OXC22952.1"/>
    </source>
</evidence>
<dbReference type="RefSeq" id="WP_065989565.1">
    <property type="nucleotide sequence ID" value="NZ_CP047142.1"/>
</dbReference>
<organism evidence="1 3">
    <name type="scientific">Lactobacillus crispatus</name>
    <dbReference type="NCBI Taxonomy" id="47770"/>
    <lineage>
        <taxon>Bacteria</taxon>
        <taxon>Bacillati</taxon>
        <taxon>Bacillota</taxon>
        <taxon>Bacilli</taxon>
        <taxon>Lactobacillales</taxon>
        <taxon>Lactobacillaceae</taxon>
        <taxon>Lactobacillus</taxon>
    </lineage>
</organism>
<name>A0A1C2D718_9LACO</name>
<reference evidence="1 3" key="1">
    <citation type="submission" date="2016-05" db="EMBL/GenBank/DDBJ databases">
        <authorList>
            <person name="Johnson T.J."/>
            <person name="Youmans B.P."/>
            <person name="Case K.A."/>
        </authorList>
    </citation>
    <scope>NUCLEOTIDE SEQUENCE [LARGE SCALE GENOMIC DNA]</scope>
    <source>
        <strain evidence="1 3">UMNLC6</strain>
    </source>
</reference>
<dbReference type="EMBL" id="CP047142">
    <property type="protein sequence ID" value="QHQ67717.1"/>
    <property type="molecule type" value="Genomic_DNA"/>
</dbReference>
<reference evidence="2 4" key="2">
    <citation type="submission" date="2019-12" db="EMBL/GenBank/DDBJ databases">
        <title>Complete Genome Sequences of Lactobacillus strains, C25 and P38, Isolated from Chicken Cecum.</title>
        <authorList>
            <person name="Hassan H.M."/>
            <person name="Mendoza M."/>
            <person name="Rezvani M."/>
            <person name="Koci M.D."/>
            <person name="Dickey A.N."/>
            <person name="Scholl E.H."/>
        </authorList>
    </citation>
    <scope>NUCLEOTIDE SEQUENCE [LARGE SCALE GENOMIC DNA]</scope>
    <source>
        <strain evidence="2 4">C25</strain>
    </source>
</reference>
<dbReference type="AlphaFoldDB" id="A0A1C2D718"/>
<dbReference type="EMBL" id="LYQW01000018">
    <property type="protein sequence ID" value="OXC22952.1"/>
    <property type="molecule type" value="Genomic_DNA"/>
</dbReference>
<sequence>MPLAINNIVDICRFMQQMHDELKEQIEFDSDGWPIFQRTNFVSEVPEEFVTFDYRTNSLITAPRNKTVLAFFEPDRRIYPRLSKIKQDLPIYKQYAGVVFPDITITTDMDHELQETLILANHLFAAYLVANGVKVVFNTRTADITTLDTFKNIPQGVMCASGFLGCKNSTNFFEASKYTNKILRILPETLLIYGKHDKKIDMQLDTLGINYLYFQDFHSKSKMEVVA</sequence>
<evidence type="ECO:0000313" key="2">
    <source>
        <dbReference type="EMBL" id="QHQ67717.1"/>
    </source>
</evidence>
<gene>
    <name evidence="1" type="ORF">AYP82_08510</name>
    <name evidence="2" type="ORF">GSR61_03590</name>
</gene>
<dbReference type="InterPro" id="IPR025530">
    <property type="entry name" value="DUF4417"/>
</dbReference>